<dbReference type="PROSITE" id="PS00211">
    <property type="entry name" value="ABC_TRANSPORTER_1"/>
    <property type="match status" value="1"/>
</dbReference>
<dbReference type="GO" id="GO:0005524">
    <property type="term" value="F:ATP binding"/>
    <property type="evidence" value="ECO:0007669"/>
    <property type="project" value="UniProtKB-KW"/>
</dbReference>
<feature type="domain" description="ABC transporter" evidence="7">
    <location>
        <begin position="12"/>
        <end position="246"/>
    </location>
</feature>
<dbReference type="InterPro" id="IPR003439">
    <property type="entry name" value="ABC_transporter-like_ATP-bd"/>
</dbReference>
<dbReference type="PANTHER" id="PTHR43166">
    <property type="entry name" value="AMINO ACID IMPORT ATP-BINDING PROTEIN"/>
    <property type="match status" value="1"/>
</dbReference>
<feature type="compositionally biased region" description="Polar residues" evidence="6">
    <location>
        <begin position="282"/>
        <end position="296"/>
    </location>
</feature>
<dbReference type="PROSITE" id="PS50893">
    <property type="entry name" value="ABC_TRANSPORTER_2"/>
    <property type="match status" value="1"/>
</dbReference>
<evidence type="ECO:0000256" key="6">
    <source>
        <dbReference type="SAM" id="MobiDB-lite"/>
    </source>
</evidence>
<dbReference type="Proteomes" id="UP000013167">
    <property type="component" value="Unassembled WGS sequence"/>
</dbReference>
<dbReference type="HOGENOM" id="CLU_000604_1_22_11"/>
<evidence type="ECO:0000256" key="2">
    <source>
        <dbReference type="ARBA" id="ARBA00022741"/>
    </source>
</evidence>
<dbReference type="EMBL" id="CAIZ01000035">
    <property type="protein sequence ID" value="CCH69056.1"/>
    <property type="molecule type" value="Genomic_DNA"/>
</dbReference>
<comment type="catalytic activity">
    <reaction evidence="5">
        <text>a polar amino acid(out) + ATP + H2O = a polar amino acid(in) + ADP + phosphate + H(+)</text>
        <dbReference type="Rhea" id="RHEA:14673"/>
        <dbReference type="ChEBI" id="CHEBI:15377"/>
        <dbReference type="ChEBI" id="CHEBI:15378"/>
        <dbReference type="ChEBI" id="CHEBI:30616"/>
        <dbReference type="ChEBI" id="CHEBI:43474"/>
        <dbReference type="ChEBI" id="CHEBI:62031"/>
        <dbReference type="ChEBI" id="CHEBI:456216"/>
        <dbReference type="EC" id="7.4.2.1"/>
    </reaction>
    <physiologicalReaction direction="left-to-right" evidence="5">
        <dbReference type="Rhea" id="RHEA:14674"/>
    </physiologicalReaction>
</comment>
<keyword evidence="9" id="KW-1185">Reference proteome</keyword>
<keyword evidence="3 8" id="KW-0067">ATP-binding</keyword>
<dbReference type="RefSeq" id="WP_010849313.1">
    <property type="nucleotide sequence ID" value="NZ_HF570956.1"/>
</dbReference>
<accession>N0E002</accession>
<comment type="caution">
    <text evidence="8">The sequence shown here is derived from an EMBL/GenBank/DDBJ whole genome shotgun (WGS) entry which is preliminary data.</text>
</comment>
<dbReference type="PIRSF" id="PIRSF039085">
    <property type="entry name" value="ABC_ATPase_HisP"/>
    <property type="match status" value="1"/>
</dbReference>
<evidence type="ECO:0000313" key="8">
    <source>
        <dbReference type="EMBL" id="CCH69056.1"/>
    </source>
</evidence>
<dbReference type="CDD" id="cd03262">
    <property type="entry name" value="ABC_HisP_GlnQ"/>
    <property type="match status" value="1"/>
</dbReference>
<evidence type="ECO:0000256" key="3">
    <source>
        <dbReference type="ARBA" id="ARBA00022840"/>
    </source>
</evidence>
<keyword evidence="2" id="KW-0547">Nucleotide-binding</keyword>
<dbReference type="EC" id="7.4.2.1" evidence="4"/>
<dbReference type="AlphaFoldDB" id="N0E002"/>
<dbReference type="Pfam" id="PF00005">
    <property type="entry name" value="ABC_tran"/>
    <property type="match status" value="1"/>
</dbReference>
<name>N0E002_9MICO</name>
<evidence type="ECO:0000256" key="1">
    <source>
        <dbReference type="ARBA" id="ARBA00022448"/>
    </source>
</evidence>
<dbReference type="eggNOG" id="COG1126">
    <property type="taxonomic scope" value="Bacteria"/>
</dbReference>
<sequence length="296" mass="32144">MATHQVSREVVITVDDLKKAFGQNEVLKGITTSIHRGEVVCVIGPSGSGKSTFLRCLNLLEQPTSGKVVVDGVEVTDPDCDIDKVRADMGMVFQQFNLFPHLSVLDNCTIAQVTVRKSNKAEAEKRARSNLERVGLLDKEAAFPGQLSGGQQQRVAIARALSMEPKLMLFDEPTSALDPELVGDVLSVMRKLASEGMTMFVVTHEMAFARDVADRVIFMDGGYIVEEGHPDEVIGNPQHQRTRAFLDRVLNPTSVGQIGGEDEAYAERHQSEPEADGDGDISTLSPGQPGQIGRST</sequence>
<dbReference type="STRING" id="1193181.BN10_130070"/>
<gene>
    <name evidence="8" type="ORF">BN10_130070</name>
</gene>
<evidence type="ECO:0000259" key="7">
    <source>
        <dbReference type="PROSITE" id="PS50893"/>
    </source>
</evidence>
<dbReference type="Gene3D" id="3.40.50.300">
    <property type="entry name" value="P-loop containing nucleotide triphosphate hydrolases"/>
    <property type="match status" value="1"/>
</dbReference>
<evidence type="ECO:0000313" key="9">
    <source>
        <dbReference type="Proteomes" id="UP000013167"/>
    </source>
</evidence>
<keyword evidence="1" id="KW-0813">Transport</keyword>
<dbReference type="InterPro" id="IPR017871">
    <property type="entry name" value="ABC_transporter-like_CS"/>
</dbReference>
<dbReference type="InterPro" id="IPR027417">
    <property type="entry name" value="P-loop_NTPase"/>
</dbReference>
<dbReference type="InterPro" id="IPR003593">
    <property type="entry name" value="AAA+_ATPase"/>
</dbReference>
<dbReference type="SMART" id="SM00382">
    <property type="entry name" value="AAA"/>
    <property type="match status" value="1"/>
</dbReference>
<dbReference type="PANTHER" id="PTHR43166:SF37">
    <property type="entry name" value="ARGININE TRANSPORT ATP-BINDING PROTEIN ARTM"/>
    <property type="match status" value="1"/>
</dbReference>
<proteinExistence type="predicted"/>
<feature type="region of interest" description="Disordered" evidence="6">
    <location>
        <begin position="253"/>
        <end position="296"/>
    </location>
</feature>
<reference evidence="8 9" key="1">
    <citation type="journal article" date="2013" name="ISME J.">
        <title>A metabolic model for members of the genus Tetrasphaera involved in enhanced biological phosphorus removal.</title>
        <authorList>
            <person name="Kristiansen R."/>
            <person name="Nguyen H.T.T."/>
            <person name="Saunders A.M."/>
            <person name="Nielsen J.L."/>
            <person name="Wimmer R."/>
            <person name="Le V.Q."/>
            <person name="McIlroy S.J."/>
            <person name="Petrovski S."/>
            <person name="Seviour R.J."/>
            <person name="Calteau A."/>
            <person name="Nielsen K.L."/>
            <person name="Nielsen P.H."/>
        </authorList>
    </citation>
    <scope>NUCLEOTIDE SEQUENCE [LARGE SCALE GENOMIC DNA]</scope>
    <source>
        <strain evidence="8 9">Lp2</strain>
    </source>
</reference>
<dbReference type="FunFam" id="3.40.50.300:FF:000020">
    <property type="entry name" value="Amino acid ABC transporter ATP-binding component"/>
    <property type="match status" value="1"/>
</dbReference>
<protein>
    <recommendedName>
        <fullName evidence="4">ABC-type polar-amino-acid transporter</fullName>
        <ecNumber evidence="4">7.4.2.1</ecNumber>
    </recommendedName>
</protein>
<organism evidence="8 9">
    <name type="scientific">Phycicoccus elongatus Lp2</name>
    <dbReference type="NCBI Taxonomy" id="1193181"/>
    <lineage>
        <taxon>Bacteria</taxon>
        <taxon>Bacillati</taxon>
        <taxon>Actinomycetota</taxon>
        <taxon>Actinomycetes</taxon>
        <taxon>Micrococcales</taxon>
        <taxon>Intrasporangiaceae</taxon>
        <taxon>Phycicoccus</taxon>
    </lineage>
</organism>
<dbReference type="GO" id="GO:0016887">
    <property type="term" value="F:ATP hydrolysis activity"/>
    <property type="evidence" value="ECO:0007669"/>
    <property type="project" value="InterPro"/>
</dbReference>
<dbReference type="InterPro" id="IPR030679">
    <property type="entry name" value="ABC_ATPase_HisP-typ"/>
</dbReference>
<dbReference type="GO" id="GO:0015426">
    <property type="term" value="F:ATPase-coupled polar amino acid-transporter activity"/>
    <property type="evidence" value="ECO:0007669"/>
    <property type="project" value="UniProtKB-EC"/>
</dbReference>
<dbReference type="OrthoDB" id="9802264at2"/>
<dbReference type="InterPro" id="IPR050086">
    <property type="entry name" value="MetN_ABC_transporter-like"/>
</dbReference>
<dbReference type="SUPFAM" id="SSF52540">
    <property type="entry name" value="P-loop containing nucleoside triphosphate hydrolases"/>
    <property type="match status" value="1"/>
</dbReference>
<evidence type="ECO:0000256" key="4">
    <source>
        <dbReference type="ARBA" id="ARBA00038850"/>
    </source>
</evidence>
<evidence type="ECO:0000256" key="5">
    <source>
        <dbReference type="ARBA" id="ARBA00047624"/>
    </source>
</evidence>